<keyword evidence="6 8" id="KW-1133">Transmembrane helix</keyword>
<dbReference type="Pfam" id="PF13246">
    <property type="entry name" value="Cation_ATPase"/>
    <property type="match status" value="1"/>
</dbReference>
<keyword evidence="2 8" id="KW-0812">Transmembrane</keyword>
<dbReference type="PROSITE" id="PS00154">
    <property type="entry name" value="ATPASE_E1_E2"/>
    <property type="match status" value="1"/>
</dbReference>
<dbReference type="PANTHER" id="PTHR42861">
    <property type="entry name" value="CALCIUM-TRANSPORTING ATPASE"/>
    <property type="match status" value="1"/>
</dbReference>
<proteinExistence type="predicted"/>
<dbReference type="NCBIfam" id="TIGR01494">
    <property type="entry name" value="ATPase_P-type"/>
    <property type="match status" value="2"/>
</dbReference>
<dbReference type="Pfam" id="PF00122">
    <property type="entry name" value="E1-E2_ATPase"/>
    <property type="match status" value="1"/>
</dbReference>
<dbReference type="Proteomes" id="UP001196565">
    <property type="component" value="Unassembled WGS sequence"/>
</dbReference>
<dbReference type="InterPro" id="IPR008250">
    <property type="entry name" value="ATPase_P-typ_transduc_dom_A_sf"/>
</dbReference>
<evidence type="ECO:0000256" key="5">
    <source>
        <dbReference type="ARBA" id="ARBA00022967"/>
    </source>
</evidence>
<evidence type="ECO:0000256" key="7">
    <source>
        <dbReference type="ARBA" id="ARBA00023136"/>
    </source>
</evidence>
<dbReference type="Gene3D" id="1.20.1110.10">
    <property type="entry name" value="Calcium-transporting ATPase, transmembrane domain"/>
    <property type="match status" value="2"/>
</dbReference>
<feature type="transmembrane region" description="Helical" evidence="8">
    <location>
        <begin position="919"/>
        <end position="937"/>
    </location>
</feature>
<dbReference type="SFLD" id="SFLDS00003">
    <property type="entry name" value="Haloacid_Dehalogenase"/>
    <property type="match status" value="1"/>
</dbReference>
<evidence type="ECO:0000256" key="4">
    <source>
        <dbReference type="ARBA" id="ARBA00022840"/>
    </source>
</evidence>
<evidence type="ECO:0000256" key="3">
    <source>
        <dbReference type="ARBA" id="ARBA00022741"/>
    </source>
</evidence>
<dbReference type="Gene3D" id="2.70.150.10">
    <property type="entry name" value="Calcium-transporting ATPase, cytoplasmic transduction domain A"/>
    <property type="match status" value="1"/>
</dbReference>
<dbReference type="SFLD" id="SFLDF00027">
    <property type="entry name" value="p-type_atpase"/>
    <property type="match status" value="1"/>
</dbReference>
<keyword evidence="5" id="KW-1278">Translocase</keyword>
<dbReference type="SFLD" id="SFLDG00002">
    <property type="entry name" value="C1.7:_P-type_atpase_like"/>
    <property type="match status" value="1"/>
</dbReference>
<dbReference type="InterPro" id="IPR023214">
    <property type="entry name" value="HAD_sf"/>
</dbReference>
<dbReference type="InterPro" id="IPR044492">
    <property type="entry name" value="P_typ_ATPase_HD_dom"/>
</dbReference>
<dbReference type="PRINTS" id="PR00119">
    <property type="entry name" value="CATATPASE"/>
</dbReference>
<dbReference type="Pfam" id="PF00689">
    <property type="entry name" value="Cation_ATPase_C"/>
    <property type="match status" value="1"/>
</dbReference>
<evidence type="ECO:0000256" key="8">
    <source>
        <dbReference type="SAM" id="Phobius"/>
    </source>
</evidence>
<reference evidence="10 11" key="1">
    <citation type="submission" date="2021-07" db="EMBL/GenBank/DDBJ databases">
        <authorList>
            <person name="So Y."/>
        </authorList>
    </citation>
    <scope>NUCLEOTIDE SEQUENCE [LARGE SCALE GENOMIC DNA]</scope>
    <source>
        <strain evidence="10 11">HJA6</strain>
    </source>
</reference>
<feature type="domain" description="Cation-transporting P-type ATPase N-terminal" evidence="9">
    <location>
        <begin position="91"/>
        <end position="165"/>
    </location>
</feature>
<evidence type="ECO:0000313" key="10">
    <source>
        <dbReference type="EMBL" id="MBW6398340.1"/>
    </source>
</evidence>
<evidence type="ECO:0000256" key="6">
    <source>
        <dbReference type="ARBA" id="ARBA00022989"/>
    </source>
</evidence>
<dbReference type="PRINTS" id="PR00120">
    <property type="entry name" value="HATPASE"/>
</dbReference>
<evidence type="ECO:0000256" key="2">
    <source>
        <dbReference type="ARBA" id="ARBA00022692"/>
    </source>
</evidence>
<dbReference type="SUPFAM" id="SSF81660">
    <property type="entry name" value="Metal cation-transporting ATPase, ATP-binding domain N"/>
    <property type="match status" value="1"/>
</dbReference>
<accession>A0ABS7A8B3</accession>
<dbReference type="InterPro" id="IPR059000">
    <property type="entry name" value="ATPase_P-type_domA"/>
</dbReference>
<keyword evidence="11" id="KW-1185">Reference proteome</keyword>
<dbReference type="InterPro" id="IPR001757">
    <property type="entry name" value="P_typ_ATPase"/>
</dbReference>
<dbReference type="EMBL" id="JAHYBZ010000003">
    <property type="protein sequence ID" value="MBW6398340.1"/>
    <property type="molecule type" value="Genomic_DNA"/>
</dbReference>
<gene>
    <name evidence="10" type="ORF">KPL78_10805</name>
</gene>
<dbReference type="InterPro" id="IPR023299">
    <property type="entry name" value="ATPase_P-typ_cyto_dom_N"/>
</dbReference>
<dbReference type="InterPro" id="IPR018303">
    <property type="entry name" value="ATPase_P-typ_P_site"/>
</dbReference>
<dbReference type="SUPFAM" id="SSF56784">
    <property type="entry name" value="HAD-like"/>
    <property type="match status" value="1"/>
</dbReference>
<comment type="subcellular location">
    <subcellularLocation>
        <location evidence="1">Membrane</location>
        <topology evidence="1">Multi-pass membrane protein</topology>
    </subcellularLocation>
</comment>
<dbReference type="InterPro" id="IPR023298">
    <property type="entry name" value="ATPase_P-typ_TM_dom_sf"/>
</dbReference>
<evidence type="ECO:0000313" key="11">
    <source>
        <dbReference type="Proteomes" id="UP001196565"/>
    </source>
</evidence>
<comment type="caution">
    <text evidence="10">The sequence shown here is derived from an EMBL/GenBank/DDBJ whole genome shotgun (WGS) entry which is preliminary data.</text>
</comment>
<dbReference type="SMART" id="SM00831">
    <property type="entry name" value="Cation_ATPase_N"/>
    <property type="match status" value="1"/>
</dbReference>
<evidence type="ECO:0000259" key="9">
    <source>
        <dbReference type="SMART" id="SM00831"/>
    </source>
</evidence>
<dbReference type="SUPFAM" id="SSF81653">
    <property type="entry name" value="Calcium ATPase, transduction domain A"/>
    <property type="match status" value="1"/>
</dbReference>
<name>A0ABS7A8B3_9PROT</name>
<protein>
    <submittedName>
        <fullName evidence="10">Cation-transporting P-type ATPase</fullName>
    </submittedName>
</protein>
<dbReference type="Pfam" id="PF00690">
    <property type="entry name" value="Cation_ATPase_N"/>
    <property type="match status" value="1"/>
</dbReference>
<dbReference type="Gene3D" id="3.40.50.1000">
    <property type="entry name" value="HAD superfamily/HAD-like"/>
    <property type="match status" value="1"/>
</dbReference>
<dbReference type="InterPro" id="IPR004014">
    <property type="entry name" value="ATPase_P-typ_cation-transptr_N"/>
</dbReference>
<sequence>MHALPGRYRLADPRLRHAPEAAEAARLALTGLPGVSRARASAVTGTVLVHCAPSVRPARLCAVLGAALGDPPRARSLSAATRGDAGMEPHAWHAMPALATTAALGCAPKRGLAPDEAAARLAAGGPNLLARAEARSAAAIFGEQLTSVPVLLLGASAVVSIATGGLADALAIGTVVVLNAAIATVTERSAERTIRGLSEVSPAPVPVIRGGRRLMLEVAGLVPGDLILLEPGTLVPADARLISATDLTVNESALTGESLPIAKDAGATVAVDAPLAERRSMVFRGTGVTGGSGIAVVTATGAATEIGRIQALLGDVRPPETPIERQLGEVGRELVIVNGAICAAVAGVGLLRGQPWQAMLRSAISLAVAAVPEGLPAVATTTLALGIQDMKERQILVRRLDAVETLGAVEVVCLDKTGTLTANRMATAALHVNGALFAPEALAGAQREVALALLETATLCSDVEVVGEALEGSATETALVRAGQALGLDPVVLRARWPREVTVPRAEARKRMATLHRDGEAALLAVKGDPAEVLARCTTHLTAAGPQPLDDRTRATIVSANDRMAAQALRVLGMARREGGGDPQDEQGLTWLGLAGLADPLRPGATEAIHALHGAGIRTMMITGDQSATAYAIAKELGLPRDGEVRVLEAGALRDLPAEALAALAPQADVFARVSPANKLQIVRALQANGQIVAMTGDGINDGPALRAAEIGIAMGGGGTDVAREVADIVLATDELGGLLEAIGLGRATYANIRKVLRYLVGTNASETMLMLGAAIAGLPEPLNPMQLLWLNLISDPLPALALGLEKPEPDVLAQRPHDPRAPILSRADFRRLLREGGVIGTAALVSAIGAPPGVAFHGLTLAQLAHAFLCRSETHGLLDRDRPAPNPKLMGAIGLCLALQAAAQGVGPLRRLLGLGPLGPGGIVGVAATALAPMLVNGMMGALSRRRQEEAPDA</sequence>
<dbReference type="SUPFAM" id="SSF81665">
    <property type="entry name" value="Calcium ATPase, transmembrane domain M"/>
    <property type="match status" value="1"/>
</dbReference>
<organism evidence="10 11">
    <name type="scientific">Roseomonas alba</name>
    <dbReference type="NCBI Taxonomy" id="2846776"/>
    <lineage>
        <taxon>Bacteria</taxon>
        <taxon>Pseudomonadati</taxon>
        <taxon>Pseudomonadota</taxon>
        <taxon>Alphaproteobacteria</taxon>
        <taxon>Acetobacterales</taxon>
        <taxon>Roseomonadaceae</taxon>
        <taxon>Roseomonas</taxon>
    </lineage>
</organism>
<dbReference type="InterPro" id="IPR006068">
    <property type="entry name" value="ATPase_P-typ_cation-transptr_C"/>
</dbReference>
<keyword evidence="4" id="KW-0067">ATP-binding</keyword>
<dbReference type="InterPro" id="IPR036412">
    <property type="entry name" value="HAD-like_sf"/>
</dbReference>
<evidence type="ECO:0000256" key="1">
    <source>
        <dbReference type="ARBA" id="ARBA00004141"/>
    </source>
</evidence>
<dbReference type="Gene3D" id="3.40.1110.10">
    <property type="entry name" value="Calcium-transporting ATPase, cytoplasmic domain N"/>
    <property type="match status" value="1"/>
</dbReference>
<keyword evidence="7 8" id="KW-0472">Membrane</keyword>
<keyword evidence="3" id="KW-0547">Nucleotide-binding</keyword>